<evidence type="ECO:0000313" key="9">
    <source>
        <dbReference type="EMBL" id="RMX07735.1"/>
    </source>
</evidence>
<feature type="transmembrane region" description="Helical" evidence="7">
    <location>
        <begin position="30"/>
        <end position="50"/>
    </location>
</feature>
<dbReference type="GO" id="GO:0005886">
    <property type="term" value="C:plasma membrane"/>
    <property type="evidence" value="ECO:0007669"/>
    <property type="project" value="UniProtKB-SubCell"/>
</dbReference>
<comment type="caution">
    <text evidence="9">The sequence shown here is derived from an EMBL/GenBank/DDBJ whole genome shotgun (WGS) entry which is preliminary data.</text>
</comment>
<dbReference type="Pfam" id="PF00528">
    <property type="entry name" value="BPD_transp_1"/>
    <property type="match status" value="1"/>
</dbReference>
<keyword evidence="2 7" id="KW-0813">Transport</keyword>
<dbReference type="InterPro" id="IPR000515">
    <property type="entry name" value="MetI-like"/>
</dbReference>
<dbReference type="PROSITE" id="PS50928">
    <property type="entry name" value="ABC_TM1"/>
    <property type="match status" value="1"/>
</dbReference>
<dbReference type="Proteomes" id="UP000278006">
    <property type="component" value="Unassembled WGS sequence"/>
</dbReference>
<evidence type="ECO:0000256" key="4">
    <source>
        <dbReference type="ARBA" id="ARBA00022692"/>
    </source>
</evidence>
<dbReference type="Gene3D" id="1.10.3720.10">
    <property type="entry name" value="MetI-like"/>
    <property type="match status" value="1"/>
</dbReference>
<comment type="similarity">
    <text evidence="7">Belongs to the binding-protein-dependent transport system permease family.</text>
</comment>
<proteinExistence type="inferred from homology"/>
<feature type="transmembrane region" description="Helical" evidence="7">
    <location>
        <begin position="65"/>
        <end position="84"/>
    </location>
</feature>
<evidence type="ECO:0000256" key="5">
    <source>
        <dbReference type="ARBA" id="ARBA00022989"/>
    </source>
</evidence>
<keyword evidence="6 7" id="KW-0472">Membrane</keyword>
<dbReference type="GO" id="GO:0055085">
    <property type="term" value="P:transmembrane transport"/>
    <property type="evidence" value="ECO:0007669"/>
    <property type="project" value="InterPro"/>
</dbReference>
<accession>A0A3M6QXH7</accession>
<evidence type="ECO:0000256" key="2">
    <source>
        <dbReference type="ARBA" id="ARBA00022448"/>
    </source>
</evidence>
<dbReference type="SUPFAM" id="SSF161098">
    <property type="entry name" value="MetI-like"/>
    <property type="match status" value="1"/>
</dbReference>
<gene>
    <name evidence="9" type="ORF">D8I35_00930</name>
</gene>
<sequence>MTQTALSHTPESVGITTASANHVAAPVRQLLRLGVAGLAWLLAGLVTYAWPDLPGQPGSSLTADLAAVQVLIGALLLAAIPLRGRLGAAGRWFERNGPRLAGLAVLLTIWQVASSKTGYWKQPYVPGPQAIVEVYFKEYARLLDGIRSSLILLATGVGLGAAAGFLTGLATGWSRKVGYWTRPVLRYIGPVPATALIPVALFAFPSSFTAGVFLVALATWFSVAVLTWSGVESVPSEYYDVARTQGSSQWFLLLRVAVPAALPHVFVGLFMGLGSALSVLVVAEMVGVKSGLGYFLDWSQSWGAYGHLIAGLFLMALLFSLLTTALFKLRNKLVVGRKGDIQW</sequence>
<feature type="transmembrane region" description="Helical" evidence="7">
    <location>
        <begin position="184"/>
        <end position="204"/>
    </location>
</feature>
<name>A0A3M6QXH7_9BURK</name>
<feature type="domain" description="ABC transmembrane type-1" evidence="8">
    <location>
        <begin position="146"/>
        <end position="327"/>
    </location>
</feature>
<comment type="subcellular location">
    <subcellularLocation>
        <location evidence="1 7">Cell membrane</location>
        <topology evidence="1 7">Multi-pass membrane protein</topology>
    </subcellularLocation>
</comment>
<feature type="transmembrane region" description="Helical" evidence="7">
    <location>
        <begin position="96"/>
        <end position="113"/>
    </location>
</feature>
<evidence type="ECO:0000256" key="6">
    <source>
        <dbReference type="ARBA" id="ARBA00023136"/>
    </source>
</evidence>
<feature type="transmembrane region" description="Helical" evidence="7">
    <location>
        <begin position="150"/>
        <end position="172"/>
    </location>
</feature>
<dbReference type="RefSeq" id="WP_122225856.1">
    <property type="nucleotide sequence ID" value="NZ_RDQO01000001.1"/>
</dbReference>
<dbReference type="CDD" id="cd06261">
    <property type="entry name" value="TM_PBP2"/>
    <property type="match status" value="1"/>
</dbReference>
<keyword evidence="10" id="KW-1185">Reference proteome</keyword>
<evidence type="ECO:0000256" key="7">
    <source>
        <dbReference type="RuleBase" id="RU363032"/>
    </source>
</evidence>
<feature type="transmembrane region" description="Helical" evidence="7">
    <location>
        <begin position="252"/>
        <end position="282"/>
    </location>
</feature>
<keyword evidence="5 7" id="KW-1133">Transmembrane helix</keyword>
<feature type="transmembrane region" description="Helical" evidence="7">
    <location>
        <begin position="210"/>
        <end position="231"/>
    </location>
</feature>
<dbReference type="EMBL" id="RDQO01000001">
    <property type="protein sequence ID" value="RMX07735.1"/>
    <property type="molecule type" value="Genomic_DNA"/>
</dbReference>
<feature type="transmembrane region" description="Helical" evidence="7">
    <location>
        <begin position="302"/>
        <end position="327"/>
    </location>
</feature>
<reference evidence="9 10" key="1">
    <citation type="submission" date="2018-10" db="EMBL/GenBank/DDBJ databases">
        <title>Draft genome of Cortibacter populi DSM10536.</title>
        <authorList>
            <person name="Bernier A.-M."/>
            <person name="Bernard K."/>
        </authorList>
    </citation>
    <scope>NUCLEOTIDE SEQUENCE [LARGE SCALE GENOMIC DNA]</scope>
    <source>
        <strain evidence="9 10">DSM 105136</strain>
    </source>
</reference>
<dbReference type="PANTHER" id="PTHR30151:SF0">
    <property type="entry name" value="ABC TRANSPORTER PERMEASE PROTEIN MJ0413-RELATED"/>
    <property type="match status" value="1"/>
</dbReference>
<evidence type="ECO:0000259" key="8">
    <source>
        <dbReference type="PROSITE" id="PS50928"/>
    </source>
</evidence>
<organism evidence="9 10">
    <name type="scientific">Corticibacter populi</name>
    <dbReference type="NCBI Taxonomy" id="1550736"/>
    <lineage>
        <taxon>Bacteria</taxon>
        <taxon>Pseudomonadati</taxon>
        <taxon>Pseudomonadota</taxon>
        <taxon>Betaproteobacteria</taxon>
        <taxon>Burkholderiales</taxon>
        <taxon>Comamonadaceae</taxon>
        <taxon>Corticibacter</taxon>
    </lineage>
</organism>
<evidence type="ECO:0000256" key="3">
    <source>
        <dbReference type="ARBA" id="ARBA00022475"/>
    </source>
</evidence>
<dbReference type="InterPro" id="IPR035906">
    <property type="entry name" value="MetI-like_sf"/>
</dbReference>
<evidence type="ECO:0000313" key="10">
    <source>
        <dbReference type="Proteomes" id="UP000278006"/>
    </source>
</evidence>
<dbReference type="PANTHER" id="PTHR30151">
    <property type="entry name" value="ALKANE SULFONATE ABC TRANSPORTER-RELATED, MEMBRANE SUBUNIT"/>
    <property type="match status" value="1"/>
</dbReference>
<dbReference type="AlphaFoldDB" id="A0A3M6QXH7"/>
<evidence type="ECO:0000256" key="1">
    <source>
        <dbReference type="ARBA" id="ARBA00004651"/>
    </source>
</evidence>
<keyword evidence="3" id="KW-1003">Cell membrane</keyword>
<dbReference type="OrthoDB" id="9804353at2"/>
<keyword evidence="4 7" id="KW-0812">Transmembrane</keyword>
<protein>
    <submittedName>
        <fullName evidence="9">ABC transporter permease subunit</fullName>
    </submittedName>
</protein>